<accession>A0A1R3HGZ8</accession>
<keyword evidence="2" id="KW-1185">Reference proteome</keyword>
<reference evidence="2" key="1">
    <citation type="submission" date="2013-09" db="EMBL/GenBank/DDBJ databases">
        <title>Corchorus olitorius genome sequencing.</title>
        <authorList>
            <person name="Alam M."/>
            <person name="Haque M.S."/>
            <person name="Islam M.S."/>
            <person name="Emdad E.M."/>
            <person name="Islam M.M."/>
            <person name="Ahmed B."/>
            <person name="Halim A."/>
            <person name="Hossen Q.M.M."/>
            <person name="Hossain M.Z."/>
            <person name="Ahmed R."/>
            <person name="Khan M.M."/>
            <person name="Islam R."/>
            <person name="Rashid M.M."/>
            <person name="Khan S.A."/>
            <person name="Rahman M.S."/>
            <person name="Alam M."/>
            <person name="Yahiya A.S."/>
            <person name="Khan M.S."/>
            <person name="Azam M.S."/>
            <person name="Haque T."/>
            <person name="Lashkar M.Z.H."/>
            <person name="Akhand A.I."/>
            <person name="Morshed G."/>
            <person name="Roy S."/>
            <person name="Uddin K.S."/>
            <person name="Rabeya T."/>
            <person name="Hossain A.S."/>
            <person name="Chowdhury A."/>
            <person name="Snigdha A.R."/>
            <person name="Mortoza M.S."/>
            <person name="Matin S.A."/>
            <person name="Hoque S.M.E."/>
            <person name="Islam M.K."/>
            <person name="Roy D.K."/>
            <person name="Haider R."/>
            <person name="Moosa M.M."/>
            <person name="Elias S.M."/>
            <person name="Hasan A.M."/>
            <person name="Jahan S."/>
            <person name="Shafiuddin M."/>
            <person name="Mahmood N."/>
            <person name="Shommy N.S."/>
        </authorList>
    </citation>
    <scope>NUCLEOTIDE SEQUENCE [LARGE SCALE GENOMIC DNA]</scope>
    <source>
        <strain evidence="2">cv. O-4</strain>
    </source>
</reference>
<evidence type="ECO:0000313" key="1">
    <source>
        <dbReference type="EMBL" id="OMO69548.1"/>
    </source>
</evidence>
<sequence>MIEGENSFSTCISYGLLKKGARMKSPGRRPERIGEG</sequence>
<dbReference type="EMBL" id="AWUE01020192">
    <property type="protein sequence ID" value="OMO69548.1"/>
    <property type="molecule type" value="Genomic_DNA"/>
</dbReference>
<dbReference type="AlphaFoldDB" id="A0A1R3HGZ8"/>
<dbReference type="Proteomes" id="UP000187203">
    <property type="component" value="Unassembled WGS sequence"/>
</dbReference>
<comment type="caution">
    <text evidence="1">The sequence shown here is derived from an EMBL/GenBank/DDBJ whole genome shotgun (WGS) entry which is preliminary data.</text>
</comment>
<name>A0A1R3HGZ8_9ROSI</name>
<gene>
    <name evidence="1" type="ORF">COLO4_29013</name>
</gene>
<proteinExistence type="predicted"/>
<protein>
    <submittedName>
        <fullName evidence="1">Uncharacterized protein</fullName>
    </submittedName>
</protein>
<organism evidence="1 2">
    <name type="scientific">Corchorus olitorius</name>
    <dbReference type="NCBI Taxonomy" id="93759"/>
    <lineage>
        <taxon>Eukaryota</taxon>
        <taxon>Viridiplantae</taxon>
        <taxon>Streptophyta</taxon>
        <taxon>Embryophyta</taxon>
        <taxon>Tracheophyta</taxon>
        <taxon>Spermatophyta</taxon>
        <taxon>Magnoliopsida</taxon>
        <taxon>eudicotyledons</taxon>
        <taxon>Gunneridae</taxon>
        <taxon>Pentapetalae</taxon>
        <taxon>rosids</taxon>
        <taxon>malvids</taxon>
        <taxon>Malvales</taxon>
        <taxon>Malvaceae</taxon>
        <taxon>Grewioideae</taxon>
        <taxon>Apeibeae</taxon>
        <taxon>Corchorus</taxon>
    </lineage>
</organism>
<evidence type="ECO:0000313" key="2">
    <source>
        <dbReference type="Proteomes" id="UP000187203"/>
    </source>
</evidence>